<dbReference type="AlphaFoldDB" id="V4S3J6"/>
<reference evidence="2 3" key="1">
    <citation type="submission" date="2013-07" db="EMBL/GenBank/DDBJ databases">
        <authorList>
            <person name="Schaap P.J."/>
            <person name="Mehboob F."/>
            <person name="Oosterkamp M.J."/>
            <person name="de Vos W.M."/>
            <person name="Stams A.J.M."/>
            <person name="Koehorst J.J."/>
        </authorList>
    </citation>
    <scope>NUCLEOTIDE SEQUENCE [LARGE SCALE GENOMIC DNA]</scope>
    <source>
        <strain evidence="2 3">AW-1</strain>
    </source>
</reference>
<proteinExistence type="predicted"/>
<dbReference type="RefSeq" id="WP_023444883.1">
    <property type="nucleotide sequence ID" value="NZ_AOFQ01000026.1"/>
</dbReference>
<dbReference type="Proteomes" id="UP000017822">
    <property type="component" value="Unassembled WGS sequence"/>
</dbReference>
<accession>V4S3J6</accession>
<dbReference type="Gene3D" id="1.10.3130.20">
    <property type="entry name" value="Phycobilisome linker domain"/>
    <property type="match status" value="1"/>
</dbReference>
<name>V4S3J6_STUCH</name>
<gene>
    <name evidence="2" type="ORF">F753_08390</name>
</gene>
<evidence type="ECO:0000313" key="2">
    <source>
        <dbReference type="EMBL" id="ESQ99786.1"/>
    </source>
</evidence>
<feature type="domain" description="DUF4214" evidence="1">
    <location>
        <begin position="47"/>
        <end position="107"/>
    </location>
</feature>
<evidence type="ECO:0000313" key="3">
    <source>
        <dbReference type="Proteomes" id="UP000017822"/>
    </source>
</evidence>
<evidence type="ECO:0000259" key="1">
    <source>
        <dbReference type="Pfam" id="PF13946"/>
    </source>
</evidence>
<organism evidence="2 3">
    <name type="scientific">Stutzerimonas chloritidismutans AW-1</name>
    <dbReference type="NCBI Taxonomy" id="1263865"/>
    <lineage>
        <taxon>Bacteria</taxon>
        <taxon>Pseudomonadati</taxon>
        <taxon>Pseudomonadota</taxon>
        <taxon>Gammaproteobacteria</taxon>
        <taxon>Pseudomonadales</taxon>
        <taxon>Pseudomonadaceae</taxon>
        <taxon>Stutzerimonas</taxon>
    </lineage>
</organism>
<protein>
    <recommendedName>
        <fullName evidence="1">DUF4214 domain-containing protein</fullName>
    </recommendedName>
</protein>
<dbReference type="InterPro" id="IPR038255">
    <property type="entry name" value="PBS_linker_sf"/>
</dbReference>
<dbReference type="EMBL" id="AOFQ01000026">
    <property type="protein sequence ID" value="ESQ99786.1"/>
    <property type="molecule type" value="Genomic_DNA"/>
</dbReference>
<dbReference type="InterPro" id="IPR025282">
    <property type="entry name" value="DUF4214"/>
</dbReference>
<dbReference type="PATRIC" id="fig|1263865.4.peg.1621"/>
<comment type="caution">
    <text evidence="2">The sequence shown here is derived from an EMBL/GenBank/DDBJ whole genome shotgun (WGS) entry which is preliminary data.</text>
</comment>
<dbReference type="Pfam" id="PF13946">
    <property type="entry name" value="DUF4214"/>
    <property type="match status" value="1"/>
</dbReference>
<sequence length="580" mass="59138">MANAIASQVQALYVGYLGRAADQAGLDFWTNAITAGTSTIESVALGFTLSQEYTSKYEGLTTTQLVEQVYFNLLGRAADAEGSAFWAGEIDNGTISADTLIASMINSLGAIDQQVIDNKVYVANAYTASAGAAYNVEAGAAVLVGVDGTQASVAAALQNIGNGTVPGAVPGLALFNAIETAEKALAAYQLEAAKLAVAAGDVDDVADNVVIADKKVGLTLTEATAAVGFAQADRDALVSSTTKTSVLELTASEAATDLAAAKTAVQAQANGPQAVRTYESAVAAFAALTENSAAQEAAAEAGFTAANGTISVVELNATLTNDLTDGAYDTIYAALTSLSTTAADRAKIVDAVSELQYGSDLVKLADNEYAINKAGDAVTKAETAVKAITDGQAYLVAFDTKAEADELLADVREADAVIKALTAIEAELTKLDDAVTKAETALSDFESDNDVDFVVIDSPLTLTDDSSDVLYVGAATGASDDVVFANFGEGKADYILLGSEYTFNSGATTAGNNNVLEYFVIQDGADAKVVIETAKYGSGSLGYDATSGEINASTDAVVIELTGVNVADLAIANGVISYVA</sequence>